<keyword evidence="2" id="KW-1185">Reference proteome</keyword>
<organism evidence="1 2">
    <name type="scientific">Tepidimonas fonticaldi</name>
    <dbReference type="NCBI Taxonomy" id="1101373"/>
    <lineage>
        <taxon>Bacteria</taxon>
        <taxon>Pseudomonadati</taxon>
        <taxon>Pseudomonadota</taxon>
        <taxon>Betaproteobacteria</taxon>
        <taxon>Burkholderiales</taxon>
        <taxon>Tepidimonas</taxon>
    </lineage>
</organism>
<dbReference type="STRING" id="1101373.A9O67_06495"/>
<name>A0A1A6DV19_9BURK</name>
<proteinExistence type="predicted"/>
<gene>
    <name evidence="1" type="ORF">A9O67_06495</name>
</gene>
<dbReference type="EMBL" id="LZDH01000056">
    <property type="protein sequence ID" value="OBS30640.1"/>
    <property type="molecule type" value="Genomic_DNA"/>
</dbReference>
<sequence>MATDGVATEAAAPAPPTEALVDTITDRVMARFLPELEWRIADALQAWMLAQSSAGAAVIAATLRDEIADHVREALGDALGSTRN</sequence>
<dbReference type="Proteomes" id="UP000091969">
    <property type="component" value="Unassembled WGS sequence"/>
</dbReference>
<comment type="caution">
    <text evidence="1">The sequence shown here is derived from an EMBL/GenBank/DDBJ whole genome shotgun (WGS) entry which is preliminary data.</text>
</comment>
<accession>A0A1A6DV19</accession>
<reference evidence="1 2" key="1">
    <citation type="submission" date="2016-06" db="EMBL/GenBank/DDBJ databases">
        <title>Genome sequence of Tepidimonas fonticaldi PL17.</title>
        <authorList>
            <person name="Pinnaka A.K."/>
        </authorList>
    </citation>
    <scope>NUCLEOTIDE SEQUENCE [LARGE SCALE GENOMIC DNA]</scope>
    <source>
        <strain evidence="1 2">PL17</strain>
    </source>
</reference>
<protein>
    <submittedName>
        <fullName evidence="1">Uncharacterized protein</fullName>
    </submittedName>
</protein>
<dbReference type="AlphaFoldDB" id="A0A1A6DV19"/>
<evidence type="ECO:0000313" key="2">
    <source>
        <dbReference type="Proteomes" id="UP000091969"/>
    </source>
</evidence>
<evidence type="ECO:0000313" key="1">
    <source>
        <dbReference type="EMBL" id="OBS30640.1"/>
    </source>
</evidence>